<dbReference type="PANTHER" id="PTHR38100:SF1">
    <property type="entry name" value="HIGH FREQUENCY LYSOGENIZATION PROTEIN HFLD"/>
    <property type="match status" value="1"/>
</dbReference>
<proteinExistence type="inferred from homology"/>
<dbReference type="Pfam" id="PF04356">
    <property type="entry name" value="DUF489"/>
    <property type="match status" value="1"/>
</dbReference>
<dbReference type="HAMAP" id="MF_00695">
    <property type="entry name" value="HflD_protein"/>
    <property type="match status" value="1"/>
</dbReference>
<dbReference type="Proteomes" id="UP000248886">
    <property type="component" value="Unassembled WGS sequence"/>
</dbReference>
<evidence type="ECO:0000256" key="1">
    <source>
        <dbReference type="ARBA" id="ARBA00004496"/>
    </source>
</evidence>
<gene>
    <name evidence="5" type="ORF">DN052_02365</name>
</gene>
<keyword evidence="2" id="KW-1003">Cell membrane</keyword>
<evidence type="ECO:0000256" key="4">
    <source>
        <dbReference type="ARBA" id="ARBA00023136"/>
    </source>
</evidence>
<protein>
    <submittedName>
        <fullName evidence="5">Lysogenization regulator HflD</fullName>
    </submittedName>
</protein>
<evidence type="ECO:0000256" key="2">
    <source>
        <dbReference type="ARBA" id="ARBA00022475"/>
    </source>
</evidence>
<dbReference type="EMBL" id="QKQP01000001">
    <property type="protein sequence ID" value="PZD81934.1"/>
    <property type="molecule type" value="Genomic_DNA"/>
</dbReference>
<dbReference type="GO" id="GO:0005737">
    <property type="term" value="C:cytoplasm"/>
    <property type="evidence" value="ECO:0007669"/>
    <property type="project" value="UniProtKB-SubCell"/>
</dbReference>
<evidence type="ECO:0000313" key="6">
    <source>
        <dbReference type="Proteomes" id="UP000248886"/>
    </source>
</evidence>
<dbReference type="GeneID" id="65280245"/>
<evidence type="ECO:0000313" key="5">
    <source>
        <dbReference type="EMBL" id="PZD81934.1"/>
    </source>
</evidence>
<keyword evidence="4" id="KW-0472">Membrane</keyword>
<accession>A0A2W1KJG4</accession>
<comment type="caution">
    <text evidence="5">The sequence shown here is derived from an EMBL/GenBank/DDBJ whole genome shotgun (WGS) entry which is preliminary data.</text>
</comment>
<dbReference type="InterPro" id="IPR007451">
    <property type="entry name" value="HflD"/>
</dbReference>
<dbReference type="InterPro" id="IPR035932">
    <property type="entry name" value="HflD-like_sf"/>
</dbReference>
<dbReference type="SUPFAM" id="SSF101322">
    <property type="entry name" value="YcfC-like"/>
    <property type="match status" value="1"/>
</dbReference>
<dbReference type="AlphaFoldDB" id="A0A2W1KJG4"/>
<name>A0A2W1KJG4_ACIFR</name>
<comment type="subcellular location">
    <subcellularLocation>
        <location evidence="1">Cytoplasm</location>
    </subcellularLocation>
</comment>
<reference evidence="5 6" key="1">
    <citation type="submission" date="2018-06" db="EMBL/GenBank/DDBJ databases">
        <title>Draft sequence of Acidithiobacillus ferrooxidans CCM 4253.</title>
        <authorList>
            <person name="Moya-Beltran A."/>
            <person name="Castro M."/>
            <person name="Covarrubias P.C."/>
            <person name="Issotta F."/>
            <person name="Janiczek O."/>
            <person name="Mandl M."/>
            <person name="Kucera J."/>
            <person name="Quatrini R."/>
        </authorList>
    </citation>
    <scope>NUCLEOTIDE SEQUENCE [LARGE SCALE GENOMIC DNA]</scope>
    <source>
        <strain evidence="5 6">CCM 4253</strain>
    </source>
</reference>
<dbReference type="NCBIfam" id="NF001246">
    <property type="entry name" value="PRK00218.1-2"/>
    <property type="match status" value="1"/>
</dbReference>
<dbReference type="SMR" id="A0A2W1KJG4"/>
<dbReference type="PANTHER" id="PTHR38100">
    <property type="entry name" value="HIGH FREQUENCY LYSOGENIZATION PROTEIN HFLD"/>
    <property type="match status" value="1"/>
</dbReference>
<dbReference type="OMA" id="RYIISLM"/>
<sequence>MWSFLLPDARRRRDRALGLAGVLRSALLVQDIARNGAQPGDLLQTCIRSVLALDSKDSLRALGDIDSLRHSLALLCPLLQRGPGNAREAELLRYSMALTTLGKRLLKNASATRRVQEGVEQAQRQIAHFADPMQRSIVAGLAQTYTEAIGILRPRIIVSGESRFLSDPDDAARIRTLLLSGIRAAVLWRQAGGRLPATILERRALCQEAEELLATHPQLTR</sequence>
<dbReference type="OrthoDB" id="9788031at2"/>
<dbReference type="Gene3D" id="1.10.3890.10">
    <property type="entry name" value="HflD-like"/>
    <property type="match status" value="1"/>
</dbReference>
<organism evidence="5 6">
    <name type="scientific">Acidithiobacillus ferrooxidans</name>
    <name type="common">Thiobacillus ferrooxidans</name>
    <dbReference type="NCBI Taxonomy" id="920"/>
    <lineage>
        <taxon>Bacteria</taxon>
        <taxon>Pseudomonadati</taxon>
        <taxon>Pseudomonadota</taxon>
        <taxon>Acidithiobacillia</taxon>
        <taxon>Acidithiobacillales</taxon>
        <taxon>Acidithiobacillaceae</taxon>
        <taxon>Acidithiobacillus</taxon>
    </lineage>
</organism>
<dbReference type="RefSeq" id="WP_012536439.1">
    <property type="nucleotide sequence ID" value="NZ_AP025160.1"/>
</dbReference>
<evidence type="ECO:0000256" key="3">
    <source>
        <dbReference type="ARBA" id="ARBA00022490"/>
    </source>
</evidence>
<keyword evidence="3" id="KW-0963">Cytoplasm</keyword>